<evidence type="ECO:0000256" key="9">
    <source>
        <dbReference type="ARBA" id="ARBA00023016"/>
    </source>
</evidence>
<feature type="binding site" evidence="13">
    <location>
        <position position="159"/>
    </location>
    <ligand>
        <name>Zn(2+)</name>
        <dbReference type="ChEBI" id="CHEBI:29105"/>
        <label>1</label>
    </ligand>
</feature>
<feature type="binding site" evidence="13">
    <location>
        <position position="199"/>
    </location>
    <ligand>
        <name>Zn(2+)</name>
        <dbReference type="ChEBI" id="CHEBI:29105"/>
        <label>2</label>
    </ligand>
</feature>
<dbReference type="InterPro" id="IPR012724">
    <property type="entry name" value="DnaJ"/>
</dbReference>
<protein>
    <recommendedName>
        <fullName evidence="12 13">Chaperone protein DnaJ</fullName>
    </recommendedName>
</protein>
<dbReference type="NCBIfam" id="NF010873">
    <property type="entry name" value="PRK14280.1"/>
    <property type="match status" value="1"/>
</dbReference>
<dbReference type="FunFam" id="2.10.230.10:FF:000002">
    <property type="entry name" value="Molecular chaperone DnaJ"/>
    <property type="match status" value="1"/>
</dbReference>
<evidence type="ECO:0000256" key="14">
    <source>
        <dbReference type="PROSITE-ProRule" id="PRU00546"/>
    </source>
</evidence>
<feature type="zinc finger region" description="CR-type" evidence="14">
    <location>
        <begin position="143"/>
        <end position="225"/>
    </location>
</feature>
<dbReference type="GO" id="GO:0006260">
    <property type="term" value="P:DNA replication"/>
    <property type="evidence" value="ECO:0007669"/>
    <property type="project" value="UniProtKB-KW"/>
</dbReference>
<dbReference type="CDD" id="cd06257">
    <property type="entry name" value="DnaJ"/>
    <property type="match status" value="1"/>
</dbReference>
<dbReference type="Pfam" id="PF00684">
    <property type="entry name" value="DnaJ_CXXCXGXG"/>
    <property type="match status" value="1"/>
</dbReference>
<evidence type="ECO:0000256" key="5">
    <source>
        <dbReference type="ARBA" id="ARBA00022723"/>
    </source>
</evidence>
<keyword evidence="3 13" id="KW-0963">Cytoplasm</keyword>
<dbReference type="CDD" id="cd10747">
    <property type="entry name" value="DnaJ_C"/>
    <property type="match status" value="1"/>
</dbReference>
<evidence type="ECO:0000256" key="2">
    <source>
        <dbReference type="ARBA" id="ARBA00011738"/>
    </source>
</evidence>
<evidence type="ECO:0000256" key="8">
    <source>
        <dbReference type="ARBA" id="ARBA00022833"/>
    </source>
</evidence>
<dbReference type="Pfam" id="PF01556">
    <property type="entry name" value="DnaJ_C"/>
    <property type="match status" value="1"/>
</dbReference>
<dbReference type="Gene3D" id="1.10.287.110">
    <property type="entry name" value="DnaJ domain"/>
    <property type="match status" value="1"/>
</dbReference>
<keyword evidence="5 13" id="KW-0479">Metal-binding</keyword>
<keyword evidence="8 13" id="KW-0862">Zinc</keyword>
<dbReference type="GO" id="GO:0008270">
    <property type="term" value="F:zinc ion binding"/>
    <property type="evidence" value="ECO:0007669"/>
    <property type="project" value="UniProtKB-UniRule"/>
</dbReference>
<dbReference type="HAMAP" id="MF_01152">
    <property type="entry name" value="DnaJ"/>
    <property type="match status" value="1"/>
</dbReference>
<dbReference type="FunFam" id="1.10.287.110:FF:000031">
    <property type="entry name" value="Molecular chaperone DnaJ"/>
    <property type="match status" value="1"/>
</dbReference>
<evidence type="ECO:0000256" key="1">
    <source>
        <dbReference type="ARBA" id="ARBA00004496"/>
    </source>
</evidence>
<comment type="caution">
    <text evidence="18">The sequence shown here is derived from an EMBL/GenBank/DDBJ whole genome shotgun (WGS) entry which is preliminary data.</text>
</comment>
<dbReference type="SUPFAM" id="SSF57938">
    <property type="entry name" value="DnaJ/Hsp40 cysteine-rich domain"/>
    <property type="match status" value="1"/>
</dbReference>
<dbReference type="GO" id="GO:0051082">
    <property type="term" value="F:unfolded protein binding"/>
    <property type="evidence" value="ECO:0007669"/>
    <property type="project" value="UniProtKB-UniRule"/>
</dbReference>
<dbReference type="GO" id="GO:0042026">
    <property type="term" value="P:protein refolding"/>
    <property type="evidence" value="ECO:0007669"/>
    <property type="project" value="TreeGrafter"/>
</dbReference>
<feature type="domain" description="CR-type" evidence="17">
    <location>
        <begin position="143"/>
        <end position="225"/>
    </location>
</feature>
<evidence type="ECO:0000259" key="17">
    <source>
        <dbReference type="PROSITE" id="PS51188"/>
    </source>
</evidence>
<comment type="cofactor">
    <cofactor evidence="13">
        <name>Zn(2+)</name>
        <dbReference type="ChEBI" id="CHEBI:29105"/>
    </cofactor>
    <text evidence="13">Binds 2 Zn(2+) ions per monomer.</text>
</comment>
<evidence type="ECO:0000256" key="10">
    <source>
        <dbReference type="ARBA" id="ARBA00023186"/>
    </source>
</evidence>
<dbReference type="SUPFAM" id="SSF49493">
    <property type="entry name" value="HSP40/DnaJ peptide-binding domain"/>
    <property type="match status" value="2"/>
</dbReference>
<feature type="repeat" description="CXXCXGXG motif" evidence="13">
    <location>
        <begin position="156"/>
        <end position="163"/>
    </location>
</feature>
<evidence type="ECO:0000256" key="13">
    <source>
        <dbReference type="HAMAP-Rule" id="MF_01152"/>
    </source>
</evidence>
<dbReference type="Proteomes" id="UP000181884">
    <property type="component" value="Unassembled WGS sequence"/>
</dbReference>
<dbReference type="PANTHER" id="PTHR43096:SF48">
    <property type="entry name" value="CHAPERONE PROTEIN DNAJ"/>
    <property type="match status" value="1"/>
</dbReference>
<evidence type="ECO:0000256" key="3">
    <source>
        <dbReference type="ARBA" id="ARBA00022490"/>
    </source>
</evidence>
<evidence type="ECO:0000313" key="18">
    <source>
        <dbReference type="EMBL" id="OJG20125.1"/>
    </source>
</evidence>
<feature type="binding site" evidence="13">
    <location>
        <position position="202"/>
    </location>
    <ligand>
        <name>Zn(2+)</name>
        <dbReference type="ChEBI" id="CHEBI:29105"/>
        <label>2</label>
    </ligand>
</feature>
<keyword evidence="7 13" id="KW-0863">Zinc-finger</keyword>
<sequence length="390" mass="42060">MAKRDYYEVLGLSKGASDDEIKKAYRKLSKQYHPDINKEPDAEEKFKEVSEAYEVLSDPQKRAAYDQYGHAGANANYGGGGYGGGGFSDFGGFSGGGSFGGFEDIFESFFGGGGGRQADPTAPRQGADLQYKVDLTFEEAIFGVEKEVRYNREDVCETCGGNGAKPGTQPQTCHKCHGSGTINVERQTPLGRVMTRQTCDVCNGTGKEIPEPCPTCHGSGHQKRAHKVKVNVPAGVETGQQMRLASQGEAGLNGGPYGDLYVIFQVEESNIFDRDGAEIYYELPLSFVQAALGDEIQVPTVHGKIKLKIPAGTQTGTTFRLRGKGAPRLRGGGNGDQQVTVKLITPKNLSPEQKEALRDFAKAGGQDINEPEEGFFDKMKDAFGGSKKKK</sequence>
<comment type="subunit">
    <text evidence="2 13">Homodimer.</text>
</comment>
<dbReference type="FunFam" id="2.60.260.20:FF:000004">
    <property type="entry name" value="Molecular chaperone DnaJ"/>
    <property type="match status" value="1"/>
</dbReference>
<feature type="domain" description="J" evidence="16">
    <location>
        <begin position="5"/>
        <end position="69"/>
    </location>
</feature>
<dbReference type="GO" id="GO:0031072">
    <property type="term" value="F:heat shock protein binding"/>
    <property type="evidence" value="ECO:0007669"/>
    <property type="project" value="InterPro"/>
</dbReference>
<keyword evidence="10 13" id="KW-0143">Chaperone</keyword>
<evidence type="ECO:0000256" key="7">
    <source>
        <dbReference type="ARBA" id="ARBA00022771"/>
    </source>
</evidence>
<evidence type="ECO:0000256" key="15">
    <source>
        <dbReference type="SAM" id="MobiDB-lite"/>
    </source>
</evidence>
<feature type="binding site" evidence="13">
    <location>
        <position position="176"/>
    </location>
    <ligand>
        <name>Zn(2+)</name>
        <dbReference type="ChEBI" id="CHEBI:29105"/>
        <label>2</label>
    </ligand>
</feature>
<dbReference type="SUPFAM" id="SSF46565">
    <property type="entry name" value="Chaperone J-domain"/>
    <property type="match status" value="1"/>
</dbReference>
<keyword evidence="6 13" id="KW-0677">Repeat</keyword>
<dbReference type="PANTHER" id="PTHR43096">
    <property type="entry name" value="DNAJ HOMOLOG 1, MITOCHONDRIAL-RELATED"/>
    <property type="match status" value="1"/>
</dbReference>
<dbReference type="RefSeq" id="WP_067392156.1">
    <property type="nucleotide sequence ID" value="NZ_JXKH01000001.1"/>
</dbReference>
<feature type="binding site" evidence="13">
    <location>
        <position position="213"/>
    </location>
    <ligand>
        <name>Zn(2+)</name>
        <dbReference type="ChEBI" id="CHEBI:29105"/>
        <label>1</label>
    </ligand>
</feature>
<dbReference type="Pfam" id="PF00226">
    <property type="entry name" value="DnaJ"/>
    <property type="match status" value="1"/>
</dbReference>
<gene>
    <name evidence="13" type="primary">dnaJ</name>
    <name evidence="18" type="ORF">RU97_GL000358</name>
</gene>
<dbReference type="AlphaFoldDB" id="A0A1L8RK94"/>
<dbReference type="GO" id="GO:0005737">
    <property type="term" value="C:cytoplasm"/>
    <property type="evidence" value="ECO:0007669"/>
    <property type="project" value="UniProtKB-SubCell"/>
</dbReference>
<dbReference type="SMART" id="SM00271">
    <property type="entry name" value="DnaJ"/>
    <property type="match status" value="1"/>
</dbReference>
<dbReference type="NCBIfam" id="NF010869">
    <property type="entry name" value="PRK14276.1"/>
    <property type="match status" value="1"/>
</dbReference>
<dbReference type="PROSITE" id="PS51188">
    <property type="entry name" value="ZF_CR"/>
    <property type="match status" value="1"/>
</dbReference>
<feature type="binding site" evidence="13">
    <location>
        <position position="156"/>
    </location>
    <ligand>
        <name>Zn(2+)</name>
        <dbReference type="ChEBI" id="CHEBI:29105"/>
        <label>1</label>
    </ligand>
</feature>
<evidence type="ECO:0000256" key="12">
    <source>
        <dbReference type="ARBA" id="ARBA00067609"/>
    </source>
</evidence>
<dbReference type="GO" id="GO:0009408">
    <property type="term" value="P:response to heat"/>
    <property type="evidence" value="ECO:0007669"/>
    <property type="project" value="InterPro"/>
</dbReference>
<reference evidence="18 19" key="1">
    <citation type="submission" date="2014-12" db="EMBL/GenBank/DDBJ databases">
        <title>Draft genome sequences of 29 type strains of Enterococci.</title>
        <authorList>
            <person name="Zhong Z."/>
            <person name="Sun Z."/>
            <person name="Liu W."/>
            <person name="Zhang W."/>
            <person name="Zhang H."/>
        </authorList>
    </citation>
    <scope>NUCLEOTIDE SEQUENCE [LARGE SCALE GENOMIC DNA]</scope>
    <source>
        <strain evidence="18 19">DSM 17029</strain>
    </source>
</reference>
<dbReference type="NCBIfam" id="TIGR02349">
    <property type="entry name" value="DnaJ_bact"/>
    <property type="match status" value="1"/>
</dbReference>
<dbReference type="PRINTS" id="PR00625">
    <property type="entry name" value="JDOMAIN"/>
</dbReference>
<feature type="repeat" description="CXXCXGXG motif" evidence="13">
    <location>
        <begin position="173"/>
        <end position="180"/>
    </location>
</feature>
<comment type="function">
    <text evidence="13">Participates actively in the response to hyperosmotic and heat shock by preventing the aggregation of stress-denatured proteins and by disaggregating proteins, also in an autonomous, DnaK-independent fashion. Unfolded proteins bind initially to DnaJ; upon interaction with the DnaJ-bound protein, DnaK hydrolyzes its bound ATP, resulting in the formation of a stable complex. GrpE releases ADP from DnaK; ATP binding to DnaK triggers the release of the substrate protein, thus completing the reaction cycle. Several rounds of ATP-dependent interactions between DnaJ, DnaK and GrpE are required for fully efficient folding. Also involved, together with DnaK and GrpE, in the DNA replication of plasmids through activation of initiation proteins.</text>
</comment>
<dbReference type="Gene3D" id="2.10.230.10">
    <property type="entry name" value="Heat shock protein DnaJ, cysteine-rich domain"/>
    <property type="match status" value="1"/>
</dbReference>
<feature type="binding site" evidence="13">
    <location>
        <position position="216"/>
    </location>
    <ligand>
        <name>Zn(2+)</name>
        <dbReference type="ChEBI" id="CHEBI:29105"/>
        <label>1</label>
    </ligand>
</feature>
<dbReference type="PROSITE" id="PS00636">
    <property type="entry name" value="DNAJ_1"/>
    <property type="match status" value="1"/>
</dbReference>
<organism evidence="18 19">
    <name type="scientific">Enterococcus canis</name>
    <dbReference type="NCBI Taxonomy" id="214095"/>
    <lineage>
        <taxon>Bacteria</taxon>
        <taxon>Bacillati</taxon>
        <taxon>Bacillota</taxon>
        <taxon>Bacilli</taxon>
        <taxon>Lactobacillales</taxon>
        <taxon>Enterococcaceae</taxon>
        <taxon>Enterococcus</taxon>
    </lineage>
</organism>
<comment type="similarity">
    <text evidence="11 13">Belongs to the DnaJ family.</text>
</comment>
<feature type="repeat" description="CXXCXGXG motif" evidence="13">
    <location>
        <begin position="213"/>
        <end position="220"/>
    </location>
</feature>
<dbReference type="InterPro" id="IPR036869">
    <property type="entry name" value="J_dom_sf"/>
</dbReference>
<comment type="domain">
    <text evidence="13">The J domain is necessary and sufficient to stimulate DnaK ATPase activity. Zinc center 1 plays an important role in the autonomous, DnaK-independent chaperone activity of DnaJ. Zinc center 2 is essential for interaction with DnaK and for DnaJ activity.</text>
</comment>
<dbReference type="InterPro" id="IPR001305">
    <property type="entry name" value="HSP_DnaJ_Cys-rich_dom"/>
</dbReference>
<name>A0A1L8RK94_9ENTE</name>
<accession>A0A1L8RK94</accession>
<feature type="repeat" description="CXXCXGXG motif" evidence="13">
    <location>
        <begin position="199"/>
        <end position="206"/>
    </location>
</feature>
<dbReference type="InterPro" id="IPR001623">
    <property type="entry name" value="DnaJ_domain"/>
</dbReference>
<keyword evidence="9 13" id="KW-0346">Stress response</keyword>
<dbReference type="InterPro" id="IPR036410">
    <property type="entry name" value="HSP_DnaJ_Cys-rich_dom_sf"/>
</dbReference>
<evidence type="ECO:0000313" key="19">
    <source>
        <dbReference type="Proteomes" id="UP000181884"/>
    </source>
</evidence>
<proteinExistence type="inferred from homology"/>
<dbReference type="Gene3D" id="2.60.260.20">
    <property type="entry name" value="Urease metallochaperone UreE, N-terminal domain"/>
    <property type="match status" value="2"/>
</dbReference>
<dbReference type="InterPro" id="IPR002939">
    <property type="entry name" value="DnaJ_C"/>
</dbReference>
<dbReference type="GO" id="GO:0005524">
    <property type="term" value="F:ATP binding"/>
    <property type="evidence" value="ECO:0007669"/>
    <property type="project" value="InterPro"/>
</dbReference>
<comment type="subcellular location">
    <subcellularLocation>
        <location evidence="1 13">Cytoplasm</location>
    </subcellularLocation>
</comment>
<evidence type="ECO:0000259" key="16">
    <source>
        <dbReference type="PROSITE" id="PS50076"/>
    </source>
</evidence>
<dbReference type="PROSITE" id="PS50076">
    <property type="entry name" value="DNAJ_2"/>
    <property type="match status" value="1"/>
</dbReference>
<dbReference type="NCBIfam" id="NF008035">
    <property type="entry name" value="PRK10767.1"/>
    <property type="match status" value="1"/>
</dbReference>
<evidence type="ECO:0000256" key="6">
    <source>
        <dbReference type="ARBA" id="ARBA00022737"/>
    </source>
</evidence>
<dbReference type="InterPro" id="IPR008971">
    <property type="entry name" value="HSP40/DnaJ_pept-bd"/>
</dbReference>
<dbReference type="EMBL" id="JXKH01000001">
    <property type="protein sequence ID" value="OJG20125.1"/>
    <property type="molecule type" value="Genomic_DNA"/>
</dbReference>
<keyword evidence="19" id="KW-1185">Reference proteome</keyword>
<feature type="region of interest" description="Disordered" evidence="15">
    <location>
        <begin position="362"/>
        <end position="390"/>
    </location>
</feature>
<evidence type="ECO:0000256" key="4">
    <source>
        <dbReference type="ARBA" id="ARBA00022705"/>
    </source>
</evidence>
<evidence type="ECO:0000256" key="11">
    <source>
        <dbReference type="ARBA" id="ARBA00061004"/>
    </source>
</evidence>
<dbReference type="STRING" id="214095.RU97_GL000358"/>
<keyword evidence="4 13" id="KW-0235">DNA replication</keyword>
<dbReference type="InterPro" id="IPR018253">
    <property type="entry name" value="DnaJ_domain_CS"/>
</dbReference>
<feature type="binding site" evidence="13">
    <location>
        <position position="173"/>
    </location>
    <ligand>
        <name>Zn(2+)</name>
        <dbReference type="ChEBI" id="CHEBI:29105"/>
        <label>2</label>
    </ligand>
</feature>